<evidence type="ECO:0000313" key="3">
    <source>
        <dbReference type="Proteomes" id="UP001054857"/>
    </source>
</evidence>
<proteinExistence type="predicted"/>
<dbReference type="Pfam" id="PF01764">
    <property type="entry name" value="Lipase_3"/>
    <property type="match status" value="1"/>
</dbReference>
<keyword evidence="3" id="KW-1185">Reference proteome</keyword>
<organism evidence="2 3">
    <name type="scientific">Astrephomene gubernaculifera</name>
    <dbReference type="NCBI Taxonomy" id="47775"/>
    <lineage>
        <taxon>Eukaryota</taxon>
        <taxon>Viridiplantae</taxon>
        <taxon>Chlorophyta</taxon>
        <taxon>core chlorophytes</taxon>
        <taxon>Chlorophyceae</taxon>
        <taxon>CS clade</taxon>
        <taxon>Chlamydomonadales</taxon>
        <taxon>Astrephomenaceae</taxon>
        <taxon>Astrephomene</taxon>
    </lineage>
</organism>
<name>A0AAD3HNY1_9CHLO</name>
<evidence type="ECO:0000259" key="1">
    <source>
        <dbReference type="Pfam" id="PF01764"/>
    </source>
</evidence>
<accession>A0AAD3HNY1</accession>
<dbReference type="PANTHER" id="PTHR46023:SF6">
    <property type="entry name" value="LIPASE CLASS 3 FAMILY PROTEIN"/>
    <property type="match status" value="1"/>
</dbReference>
<dbReference type="InterPro" id="IPR002921">
    <property type="entry name" value="Fungal_lipase-type"/>
</dbReference>
<gene>
    <name evidence="2" type="ORF">Agub_g9385</name>
</gene>
<dbReference type="EMBL" id="BMAR01000019">
    <property type="protein sequence ID" value="GFR47643.1"/>
    <property type="molecule type" value="Genomic_DNA"/>
</dbReference>
<dbReference type="AlphaFoldDB" id="A0AAD3HNY1"/>
<feature type="domain" description="Fungal lipase-type" evidence="1">
    <location>
        <begin position="193"/>
        <end position="336"/>
    </location>
</feature>
<dbReference type="GO" id="GO:0006629">
    <property type="term" value="P:lipid metabolic process"/>
    <property type="evidence" value="ECO:0007669"/>
    <property type="project" value="InterPro"/>
</dbReference>
<evidence type="ECO:0000313" key="2">
    <source>
        <dbReference type="EMBL" id="GFR47643.1"/>
    </source>
</evidence>
<dbReference type="Gene3D" id="3.40.50.1820">
    <property type="entry name" value="alpha/beta hydrolase"/>
    <property type="match status" value="1"/>
</dbReference>
<sequence length="492" mass="52315">MGCGASSEAGLGVANPTAAPAASKPATDGFMTDLLEFLFKAVTDEDFIENLFQNLGSSDNPSTEVEKLLKAVISIIETVASTTPPKHKMSEFLLGCLVAFLCHLTVKFKGPEKTLQLATLQEAGYHLDAKWADAVYDKDKCADPRVALAESLSKQPFAITIKPEDIVHFRPTSSLAKPAVALALDHSRQLILVVVRGTANFKDMLTDAAGAAREWCGGYAHEMVSTGAKAIFEELRSQILDLKKANPAYAVRTVGHSLGGGTAGCLALLMHRDEEFAKAVYGDVTIPAKKAKGRYMITSVGFGSAAVLSRDLTEEVHPYVTTVVHDSDLVPRLCLQNISDLVVTADVLVDVFKAVAKALGSLIAGETPEGMNDFEAIGMLAKAATDPAGLLREMLQEQAEAGIQDAVAATLSRQDPKRLYAPGRLVLLTRPESSSAAASRAYSIAKGSMATEASELLLRGSMLRDHSMEVYVHVCCTGEVHPGELTKVAAAS</sequence>
<comment type="caution">
    <text evidence="2">The sequence shown here is derived from an EMBL/GenBank/DDBJ whole genome shotgun (WGS) entry which is preliminary data.</text>
</comment>
<protein>
    <recommendedName>
        <fullName evidence="1">Fungal lipase-type domain-containing protein</fullName>
    </recommendedName>
</protein>
<dbReference type="Proteomes" id="UP001054857">
    <property type="component" value="Unassembled WGS sequence"/>
</dbReference>
<reference evidence="2 3" key="1">
    <citation type="journal article" date="2021" name="Sci. Rep.">
        <title>Genome sequencing of the multicellular alga Astrephomene provides insights into convergent evolution of germ-soma differentiation.</title>
        <authorList>
            <person name="Yamashita S."/>
            <person name="Yamamoto K."/>
            <person name="Matsuzaki R."/>
            <person name="Suzuki S."/>
            <person name="Yamaguchi H."/>
            <person name="Hirooka S."/>
            <person name="Minakuchi Y."/>
            <person name="Miyagishima S."/>
            <person name="Kawachi M."/>
            <person name="Toyoda A."/>
            <person name="Nozaki H."/>
        </authorList>
    </citation>
    <scope>NUCLEOTIDE SEQUENCE [LARGE SCALE GENOMIC DNA]</scope>
    <source>
        <strain evidence="2 3">NIES-4017</strain>
    </source>
</reference>
<dbReference type="PANTHER" id="PTHR46023">
    <property type="entry name" value="LIPASE CLASS 3 PROTEIN-LIKE"/>
    <property type="match status" value="1"/>
</dbReference>
<dbReference type="SUPFAM" id="SSF53474">
    <property type="entry name" value="alpha/beta-Hydrolases"/>
    <property type="match status" value="1"/>
</dbReference>
<dbReference type="CDD" id="cd00519">
    <property type="entry name" value="Lipase_3"/>
    <property type="match status" value="1"/>
</dbReference>
<dbReference type="InterPro" id="IPR029058">
    <property type="entry name" value="AB_hydrolase_fold"/>
</dbReference>